<gene>
    <name evidence="2" type="ORF">A2904_00575</name>
</gene>
<evidence type="ECO:0000313" key="3">
    <source>
        <dbReference type="Proteomes" id="UP000176308"/>
    </source>
</evidence>
<name>A0A1G2I6T9_9BACT</name>
<dbReference type="EMBL" id="MHOX01000026">
    <property type="protein sequence ID" value="OGZ70445.1"/>
    <property type="molecule type" value="Genomic_DNA"/>
</dbReference>
<keyword evidence="1" id="KW-0812">Transmembrane</keyword>
<comment type="caution">
    <text evidence="2">The sequence shown here is derived from an EMBL/GenBank/DDBJ whole genome shotgun (WGS) entry which is preliminary data.</text>
</comment>
<keyword evidence="1" id="KW-0472">Membrane</keyword>
<accession>A0A1G2I6T9</accession>
<feature type="transmembrane region" description="Helical" evidence="1">
    <location>
        <begin position="39"/>
        <end position="59"/>
    </location>
</feature>
<feature type="transmembrane region" description="Helical" evidence="1">
    <location>
        <begin position="66"/>
        <end position="93"/>
    </location>
</feature>
<dbReference type="AlphaFoldDB" id="A0A1G2I6T9"/>
<organism evidence="2 3">
    <name type="scientific">Candidatus Staskawiczbacteria bacterium RIFCSPLOWO2_01_FULL_33_9</name>
    <dbReference type="NCBI Taxonomy" id="1802211"/>
    <lineage>
        <taxon>Bacteria</taxon>
        <taxon>Candidatus Staskawicziibacteriota</taxon>
    </lineage>
</organism>
<feature type="transmembrane region" description="Helical" evidence="1">
    <location>
        <begin position="99"/>
        <end position="120"/>
    </location>
</feature>
<evidence type="ECO:0000256" key="1">
    <source>
        <dbReference type="SAM" id="Phobius"/>
    </source>
</evidence>
<evidence type="ECO:0008006" key="4">
    <source>
        <dbReference type="Google" id="ProtNLM"/>
    </source>
</evidence>
<feature type="transmembrane region" description="Helical" evidence="1">
    <location>
        <begin position="12"/>
        <end position="33"/>
    </location>
</feature>
<evidence type="ECO:0000313" key="2">
    <source>
        <dbReference type="EMBL" id="OGZ70445.1"/>
    </source>
</evidence>
<reference evidence="2 3" key="1">
    <citation type="journal article" date="2016" name="Nat. Commun.">
        <title>Thousands of microbial genomes shed light on interconnected biogeochemical processes in an aquifer system.</title>
        <authorList>
            <person name="Anantharaman K."/>
            <person name="Brown C.T."/>
            <person name="Hug L.A."/>
            <person name="Sharon I."/>
            <person name="Castelle C.J."/>
            <person name="Probst A.J."/>
            <person name="Thomas B.C."/>
            <person name="Singh A."/>
            <person name="Wilkins M.J."/>
            <person name="Karaoz U."/>
            <person name="Brodie E.L."/>
            <person name="Williams K.H."/>
            <person name="Hubbard S.S."/>
            <person name="Banfield J.F."/>
        </authorList>
    </citation>
    <scope>NUCLEOTIDE SEQUENCE [LARGE SCALE GENOMIC DNA]</scope>
</reference>
<proteinExistence type="predicted"/>
<protein>
    <recommendedName>
        <fullName evidence="4">MotA/TolQ/ExbB proton channel domain-containing protein</fullName>
    </recommendedName>
</protein>
<dbReference type="Proteomes" id="UP000176308">
    <property type="component" value="Unassembled WGS sequence"/>
</dbReference>
<sequence>MPIRSQENLIAAWAFLIAVILAVVGGLVTTLIGQNNETANQSLMGLLSILGLVVGYFVAEKDVKTFLFASVSLVIVSFAGIQGGVLSAAILGIVNVNKLITNVLGALMFLFVPATIIVALKTVFSIARS</sequence>
<keyword evidence="1" id="KW-1133">Transmembrane helix</keyword>